<gene>
    <name evidence="5" type="ORF">E0F26_10080</name>
</gene>
<dbReference type="Pfam" id="PF00072">
    <property type="entry name" value="Response_reg"/>
    <property type="match status" value="1"/>
</dbReference>
<dbReference type="SMART" id="SM00850">
    <property type="entry name" value="LytTR"/>
    <property type="match status" value="1"/>
</dbReference>
<feature type="domain" description="Response regulatory" evidence="3">
    <location>
        <begin position="2"/>
        <end position="115"/>
    </location>
</feature>
<dbReference type="InterPro" id="IPR001789">
    <property type="entry name" value="Sig_transdc_resp-reg_receiver"/>
</dbReference>
<feature type="modified residue" description="4-aspartylphosphate" evidence="2">
    <location>
        <position position="53"/>
    </location>
</feature>
<keyword evidence="2" id="KW-0597">Phosphoprotein</keyword>
<dbReference type="InterPro" id="IPR046947">
    <property type="entry name" value="LytR-like"/>
</dbReference>
<dbReference type="Gene3D" id="3.40.50.2300">
    <property type="match status" value="1"/>
</dbReference>
<evidence type="ECO:0000313" key="6">
    <source>
        <dbReference type="Proteomes" id="UP001317963"/>
    </source>
</evidence>
<evidence type="ECO:0000256" key="2">
    <source>
        <dbReference type="PROSITE-ProRule" id="PRU00169"/>
    </source>
</evidence>
<dbReference type="PANTHER" id="PTHR37299:SF1">
    <property type="entry name" value="STAGE 0 SPORULATION PROTEIN A HOMOLOG"/>
    <property type="match status" value="1"/>
</dbReference>
<organism evidence="5 6">
    <name type="scientific">Candidatus Paraluminiphilus aquimaris</name>
    <dbReference type="NCBI Taxonomy" id="2518994"/>
    <lineage>
        <taxon>Bacteria</taxon>
        <taxon>Pseudomonadati</taxon>
        <taxon>Pseudomonadota</taxon>
        <taxon>Gammaproteobacteria</taxon>
        <taxon>Cellvibrionales</taxon>
        <taxon>Halieaceae</taxon>
        <taxon>Candidatus Paraluminiphilus</taxon>
    </lineage>
</organism>
<dbReference type="EMBL" id="CP036501">
    <property type="protein sequence ID" value="UZP75622.1"/>
    <property type="molecule type" value="Genomic_DNA"/>
</dbReference>
<dbReference type="InterPro" id="IPR007492">
    <property type="entry name" value="LytTR_DNA-bd_dom"/>
</dbReference>
<evidence type="ECO:0000256" key="1">
    <source>
        <dbReference type="ARBA" id="ARBA00023012"/>
    </source>
</evidence>
<dbReference type="Gene3D" id="2.40.50.1020">
    <property type="entry name" value="LytTr DNA-binding domain"/>
    <property type="match status" value="1"/>
</dbReference>
<dbReference type="SUPFAM" id="SSF52172">
    <property type="entry name" value="CheY-like"/>
    <property type="match status" value="1"/>
</dbReference>
<keyword evidence="1" id="KW-0902">Two-component regulatory system</keyword>
<dbReference type="PROSITE" id="PS50930">
    <property type="entry name" value="HTH_LYTTR"/>
    <property type="match status" value="1"/>
</dbReference>
<proteinExistence type="predicted"/>
<sequence length="257" mass="28487">MRVLIVDDEPLALDYMERLLGAVDDIVIIARCRSGREALAELQRQSVDLMFLDIQMPGLNGLDVVKRCQSDVMPAVVFATAYDEYAVRAFEANAVDYLLKPFESERVIEAVARAKDRLLSVALQSGKEAAVAAIAGLEGGSELLAGDVQERPARLPIKDGPHTHLVELETIDWIDAAGDYMCVHAGNQTYILRSTMKELEKKLSSQFVRIHRSTIVNLHKVRSVDAIPKGECLLHLDDEVSLKVSRNYRSAVQDLMG</sequence>
<evidence type="ECO:0000313" key="5">
    <source>
        <dbReference type="EMBL" id="UZP75622.1"/>
    </source>
</evidence>
<dbReference type="Pfam" id="PF04397">
    <property type="entry name" value="LytTR"/>
    <property type="match status" value="1"/>
</dbReference>
<keyword evidence="6" id="KW-1185">Reference proteome</keyword>
<name>A0ABY6QAC2_9GAMM</name>
<dbReference type="PANTHER" id="PTHR37299">
    <property type="entry name" value="TRANSCRIPTIONAL REGULATOR-RELATED"/>
    <property type="match status" value="1"/>
</dbReference>
<dbReference type="PROSITE" id="PS50110">
    <property type="entry name" value="RESPONSE_REGULATORY"/>
    <property type="match status" value="1"/>
</dbReference>
<evidence type="ECO:0000259" key="3">
    <source>
        <dbReference type="PROSITE" id="PS50110"/>
    </source>
</evidence>
<dbReference type="Proteomes" id="UP001317963">
    <property type="component" value="Chromosome"/>
</dbReference>
<dbReference type="SMART" id="SM00448">
    <property type="entry name" value="REC"/>
    <property type="match status" value="1"/>
</dbReference>
<accession>A0ABY6QAC2</accession>
<feature type="domain" description="HTH LytTR-type" evidence="4">
    <location>
        <begin position="155"/>
        <end position="257"/>
    </location>
</feature>
<protein>
    <submittedName>
        <fullName evidence="5">Response regulator transcription factor</fullName>
    </submittedName>
</protein>
<evidence type="ECO:0000259" key="4">
    <source>
        <dbReference type="PROSITE" id="PS50930"/>
    </source>
</evidence>
<reference evidence="5 6" key="1">
    <citation type="submission" date="2019-02" db="EMBL/GenBank/DDBJ databases">
        <title>Halieaceae_genomes.</title>
        <authorList>
            <person name="Li S.-H."/>
        </authorList>
    </citation>
    <scope>NUCLEOTIDE SEQUENCE [LARGE SCALE GENOMIC DNA]</scope>
    <source>
        <strain evidence="5 6">JH123</strain>
    </source>
</reference>
<dbReference type="InterPro" id="IPR011006">
    <property type="entry name" value="CheY-like_superfamily"/>
</dbReference>